<feature type="signal peptide" evidence="1">
    <location>
        <begin position="1"/>
        <end position="24"/>
    </location>
</feature>
<dbReference type="AlphaFoldDB" id="A0A7Y2H1F4"/>
<organism evidence="2 3">
    <name type="scientific">Eiseniibacteriota bacterium</name>
    <dbReference type="NCBI Taxonomy" id="2212470"/>
    <lineage>
        <taxon>Bacteria</taxon>
        <taxon>Candidatus Eiseniibacteriota</taxon>
    </lineage>
</organism>
<proteinExistence type="predicted"/>
<accession>A0A7Y2H1F4</accession>
<protein>
    <submittedName>
        <fullName evidence="2">DNRLRE domain-containing protein</fullName>
    </submittedName>
</protein>
<comment type="caution">
    <text evidence="2">The sequence shown here is derived from an EMBL/GenBank/DDBJ whole genome shotgun (WGS) entry which is preliminary data.</text>
</comment>
<gene>
    <name evidence="2" type="ORF">HKN21_04085</name>
</gene>
<dbReference type="Proteomes" id="UP000547674">
    <property type="component" value="Unassembled WGS sequence"/>
</dbReference>
<keyword evidence="1" id="KW-0732">Signal</keyword>
<sequence>MRIFLTLCSLVALQAFGLTTSIHADVAKIAPEKSALCPDDGSGKSYVLLSFDLSGLRSGEGRVIDEAYLEWIVPSLPSDGLVEFSIHQMESGWDETRVAAGQDTPDWKPDEESGWSIEPLDYQRHGGLVRLSVRTLVESWLEGTEQNHGLFIKFTEKPSAQLPGELSEARLVIRYGFIK</sequence>
<evidence type="ECO:0000256" key="1">
    <source>
        <dbReference type="SAM" id="SignalP"/>
    </source>
</evidence>
<dbReference type="EMBL" id="JABDJR010000153">
    <property type="protein sequence ID" value="NNF05916.1"/>
    <property type="molecule type" value="Genomic_DNA"/>
</dbReference>
<evidence type="ECO:0000313" key="3">
    <source>
        <dbReference type="Proteomes" id="UP000547674"/>
    </source>
</evidence>
<evidence type="ECO:0000313" key="2">
    <source>
        <dbReference type="EMBL" id="NNF05916.1"/>
    </source>
</evidence>
<name>A0A7Y2H1F4_UNCEI</name>
<dbReference type="NCBIfam" id="NF033679">
    <property type="entry name" value="DNRLRE_dom"/>
    <property type="match status" value="1"/>
</dbReference>
<feature type="chain" id="PRO_5031267025" evidence="1">
    <location>
        <begin position="25"/>
        <end position="179"/>
    </location>
</feature>
<reference evidence="2 3" key="1">
    <citation type="submission" date="2020-03" db="EMBL/GenBank/DDBJ databases">
        <title>Metabolic flexibility allows generalist bacteria to become dominant in a frequently disturbed ecosystem.</title>
        <authorList>
            <person name="Chen Y.-J."/>
            <person name="Leung P.M."/>
            <person name="Bay S.K."/>
            <person name="Hugenholtz P."/>
            <person name="Kessler A.J."/>
            <person name="Shelley G."/>
            <person name="Waite D.W."/>
            <person name="Cook P.L."/>
            <person name="Greening C."/>
        </authorList>
    </citation>
    <scope>NUCLEOTIDE SEQUENCE [LARGE SCALE GENOMIC DNA]</scope>
    <source>
        <strain evidence="2">SS_bin_28</strain>
    </source>
</reference>